<dbReference type="Proteomes" id="UP000004221">
    <property type="component" value="Unassembled WGS sequence"/>
</dbReference>
<dbReference type="OrthoDB" id="9795531at2"/>
<dbReference type="InterPro" id="IPR002109">
    <property type="entry name" value="Glutaredoxin"/>
</dbReference>
<sequence length="59" mass="6532">MEYLSQQGIPFTERNVGTDPEALRELVNLGSQSTPTTLIDEQVVIGFDRARINQLLGLS</sequence>
<gene>
    <name evidence="2" type="ORF">NITHO_4270001</name>
</gene>
<evidence type="ECO:0000313" key="3">
    <source>
        <dbReference type="Proteomes" id="UP000004221"/>
    </source>
</evidence>
<feature type="domain" description="Glutaredoxin" evidence="1">
    <location>
        <begin position="2"/>
        <end position="44"/>
    </location>
</feature>
<evidence type="ECO:0000313" key="2">
    <source>
        <dbReference type="EMBL" id="CCF84976.1"/>
    </source>
</evidence>
<name>I4EJW4_9BACT</name>
<comment type="caution">
    <text evidence="2">The sequence shown here is derived from an EMBL/GenBank/DDBJ whole genome shotgun (WGS) entry which is preliminary data.</text>
</comment>
<dbReference type="SUPFAM" id="SSF52833">
    <property type="entry name" value="Thioredoxin-like"/>
    <property type="match status" value="1"/>
</dbReference>
<organism evidence="2 3">
    <name type="scientific">Nitrolancea hollandica Lb</name>
    <dbReference type="NCBI Taxonomy" id="1129897"/>
    <lineage>
        <taxon>Bacteria</taxon>
        <taxon>Pseudomonadati</taxon>
        <taxon>Thermomicrobiota</taxon>
        <taxon>Thermomicrobia</taxon>
        <taxon>Sphaerobacterales</taxon>
        <taxon>Sphaerobacterineae</taxon>
        <taxon>Sphaerobacteraceae</taxon>
        <taxon>Nitrolancea</taxon>
    </lineage>
</organism>
<protein>
    <submittedName>
        <fullName evidence="2">Glutaredoxin</fullName>
    </submittedName>
</protein>
<proteinExistence type="predicted"/>
<dbReference type="Pfam" id="PF00462">
    <property type="entry name" value="Glutaredoxin"/>
    <property type="match status" value="1"/>
</dbReference>
<keyword evidence="3" id="KW-1185">Reference proteome</keyword>
<reference evidence="2 3" key="1">
    <citation type="journal article" date="2012" name="ISME J.">
        <title>Nitrification expanded: discovery, physiology and genomics of a nitrite-oxidizing bacterium from the phylum Chloroflexi.</title>
        <authorList>
            <person name="Sorokin D.Y."/>
            <person name="Lucker S."/>
            <person name="Vejmelkova D."/>
            <person name="Kostrikina N.A."/>
            <person name="Kleerebezem R."/>
            <person name="Rijpstra W.I."/>
            <person name="Damste J.S."/>
            <person name="Le Paslier D."/>
            <person name="Muyzer G."/>
            <person name="Wagner M."/>
            <person name="van Loosdrecht M.C."/>
            <person name="Daims H."/>
        </authorList>
    </citation>
    <scope>NUCLEOTIDE SEQUENCE [LARGE SCALE GENOMIC DNA]</scope>
    <source>
        <strain evidence="3">none</strain>
    </source>
</reference>
<evidence type="ECO:0000259" key="1">
    <source>
        <dbReference type="Pfam" id="PF00462"/>
    </source>
</evidence>
<accession>I4EJW4</accession>
<dbReference type="AlphaFoldDB" id="I4EJW4"/>
<dbReference type="InterPro" id="IPR036249">
    <property type="entry name" value="Thioredoxin-like_sf"/>
</dbReference>
<dbReference type="CDD" id="cd02976">
    <property type="entry name" value="NrdH"/>
    <property type="match status" value="1"/>
</dbReference>
<dbReference type="EMBL" id="CAGS01000365">
    <property type="protein sequence ID" value="CCF84976.1"/>
    <property type="molecule type" value="Genomic_DNA"/>
</dbReference>
<dbReference type="Gene3D" id="3.40.30.10">
    <property type="entry name" value="Glutaredoxin"/>
    <property type="match status" value="1"/>
</dbReference>